<dbReference type="OrthoDB" id="9112061at2"/>
<feature type="domain" description="AB hydrolase-1" evidence="2">
    <location>
        <begin position="29"/>
        <end position="209"/>
    </location>
</feature>
<dbReference type="Gene3D" id="3.40.50.1820">
    <property type="entry name" value="alpha/beta hydrolase"/>
    <property type="match status" value="1"/>
</dbReference>
<evidence type="ECO:0000313" key="3">
    <source>
        <dbReference type="EMBL" id="SDJ96280.1"/>
    </source>
</evidence>
<feature type="signal peptide" evidence="1">
    <location>
        <begin position="1"/>
        <end position="22"/>
    </location>
</feature>
<keyword evidence="4" id="KW-1185">Reference proteome</keyword>
<dbReference type="InterPro" id="IPR029058">
    <property type="entry name" value="AB_hydrolase_fold"/>
</dbReference>
<protein>
    <submittedName>
        <fullName evidence="3">Alpha/beta hydrolase family protein</fullName>
    </submittedName>
</protein>
<reference evidence="3 4" key="1">
    <citation type="submission" date="2016-10" db="EMBL/GenBank/DDBJ databases">
        <authorList>
            <person name="de Groot N.N."/>
        </authorList>
    </citation>
    <scope>NUCLEOTIDE SEQUENCE [LARGE SCALE GENOMIC DNA]</scope>
    <source>
        <strain evidence="3 4">CGMCC 1.10076</strain>
    </source>
</reference>
<accession>A0A1G8Y2K5</accession>
<keyword evidence="3" id="KW-0378">Hydrolase</keyword>
<evidence type="ECO:0000256" key="1">
    <source>
        <dbReference type="SAM" id="SignalP"/>
    </source>
</evidence>
<dbReference type="Proteomes" id="UP000199580">
    <property type="component" value="Unassembled WGS sequence"/>
</dbReference>
<proteinExistence type="predicted"/>
<dbReference type="STRING" id="1128970.SAMN04487935_2141"/>
<keyword evidence="1" id="KW-0732">Signal</keyword>
<dbReference type="InterPro" id="IPR000073">
    <property type="entry name" value="AB_hydrolase_1"/>
</dbReference>
<dbReference type="PANTHER" id="PTHR37017">
    <property type="entry name" value="AB HYDROLASE-1 DOMAIN-CONTAINING PROTEIN-RELATED"/>
    <property type="match status" value="1"/>
</dbReference>
<feature type="chain" id="PRO_5011552164" evidence="1">
    <location>
        <begin position="23"/>
        <end position="254"/>
    </location>
</feature>
<name>A0A1G8Y2K5_9FLAO</name>
<evidence type="ECO:0000313" key="4">
    <source>
        <dbReference type="Proteomes" id="UP000199580"/>
    </source>
</evidence>
<dbReference type="AlphaFoldDB" id="A0A1G8Y2K5"/>
<gene>
    <name evidence="3" type="ORF">SAMN04487935_2141</name>
</gene>
<dbReference type="EMBL" id="FNEZ01000003">
    <property type="protein sequence ID" value="SDJ96280.1"/>
    <property type="molecule type" value="Genomic_DNA"/>
</dbReference>
<dbReference type="InterPro" id="IPR052897">
    <property type="entry name" value="Sec-Metab_Biosynth_Hydrolase"/>
</dbReference>
<sequence length="254" mass="27927">MKYSMYVLIMLVFLSVCQQVSAQSRRPTVVIVQGAFGGSWGYRKVDSLLTAKGCNVYRPSLTGLGERVHLSSPGIGLHTHILDVVNTILYEDLHDVVLVGHSYGGMVITGVADSIPERIQKLIYVDAAIPENGESIAMIWGKTDKEMEKSTTNGYQLATWVPAGKLPPKDVPQPIKTFTDTLVLKNRRAQTLPGYFISCGWKEMAGRAANKGWPVFSLGTDHNVQWSDPMSLSQLIFQLATNSQDGSSKPSREK</sequence>
<organism evidence="3 4">
    <name type="scientific">Flavobacterium noncentrifugens</name>
    <dbReference type="NCBI Taxonomy" id="1128970"/>
    <lineage>
        <taxon>Bacteria</taxon>
        <taxon>Pseudomonadati</taxon>
        <taxon>Bacteroidota</taxon>
        <taxon>Flavobacteriia</taxon>
        <taxon>Flavobacteriales</taxon>
        <taxon>Flavobacteriaceae</taxon>
        <taxon>Flavobacterium</taxon>
    </lineage>
</organism>
<dbReference type="SUPFAM" id="SSF53474">
    <property type="entry name" value="alpha/beta-Hydrolases"/>
    <property type="match status" value="1"/>
</dbReference>
<dbReference type="Pfam" id="PF12697">
    <property type="entry name" value="Abhydrolase_6"/>
    <property type="match status" value="1"/>
</dbReference>
<dbReference type="GO" id="GO:0016787">
    <property type="term" value="F:hydrolase activity"/>
    <property type="evidence" value="ECO:0007669"/>
    <property type="project" value="UniProtKB-KW"/>
</dbReference>
<evidence type="ECO:0000259" key="2">
    <source>
        <dbReference type="Pfam" id="PF12697"/>
    </source>
</evidence>
<dbReference type="PANTHER" id="PTHR37017:SF11">
    <property type="entry name" value="ESTERASE_LIPASE_THIOESTERASE DOMAIN-CONTAINING PROTEIN"/>
    <property type="match status" value="1"/>
</dbReference>